<dbReference type="OrthoDB" id="5396520at2759"/>
<comment type="caution">
    <text evidence="2">The sequence shown here is derived from an EMBL/GenBank/DDBJ whole genome shotgun (WGS) entry which is preliminary data.</text>
</comment>
<gene>
    <name evidence="2" type="ORF">LEL_05478</name>
</gene>
<evidence type="ECO:0000313" key="2">
    <source>
        <dbReference type="EMBL" id="OAA78655.1"/>
    </source>
</evidence>
<name>A0A162IVC9_CORDF</name>
<sequence>MPEYRLSVHSLTPPTLPTTPEGAHHTDIRSGLSEGAKGSSSVAATSPLRFTLSLPDATPKNPLHPATHLQLTYFYAGSGETFVPRPIAPADVVKTDADDESSTLYEVELGPADILRVKVNEGETPDAEVRLNAWRNEKLLGKFTVGVIKGLGLEGFKSFDLAKRRVENWKDQAAKKAAA</sequence>
<dbReference type="Proteomes" id="UP000076881">
    <property type="component" value="Unassembled WGS sequence"/>
</dbReference>
<dbReference type="EMBL" id="AZHF01000003">
    <property type="protein sequence ID" value="OAA78655.1"/>
    <property type="molecule type" value="Genomic_DNA"/>
</dbReference>
<evidence type="ECO:0000256" key="1">
    <source>
        <dbReference type="SAM" id="MobiDB-lite"/>
    </source>
</evidence>
<dbReference type="AlphaFoldDB" id="A0A162IVC9"/>
<organism evidence="2 3">
    <name type="scientific">Akanthomyces lecanii RCEF 1005</name>
    <dbReference type="NCBI Taxonomy" id="1081108"/>
    <lineage>
        <taxon>Eukaryota</taxon>
        <taxon>Fungi</taxon>
        <taxon>Dikarya</taxon>
        <taxon>Ascomycota</taxon>
        <taxon>Pezizomycotina</taxon>
        <taxon>Sordariomycetes</taxon>
        <taxon>Hypocreomycetidae</taxon>
        <taxon>Hypocreales</taxon>
        <taxon>Cordycipitaceae</taxon>
        <taxon>Akanthomyces</taxon>
        <taxon>Cordyceps confragosa</taxon>
    </lineage>
</organism>
<reference evidence="2 3" key="1">
    <citation type="journal article" date="2016" name="Genome Biol. Evol.">
        <title>Divergent and convergent evolution of fungal pathogenicity.</title>
        <authorList>
            <person name="Shang Y."/>
            <person name="Xiao G."/>
            <person name="Zheng P."/>
            <person name="Cen K."/>
            <person name="Zhan S."/>
            <person name="Wang C."/>
        </authorList>
    </citation>
    <scope>NUCLEOTIDE SEQUENCE [LARGE SCALE GENOMIC DNA]</scope>
    <source>
        <strain evidence="2 3">RCEF 1005</strain>
    </source>
</reference>
<evidence type="ECO:0000313" key="3">
    <source>
        <dbReference type="Proteomes" id="UP000076881"/>
    </source>
</evidence>
<accession>A0A162IVC9</accession>
<feature type="region of interest" description="Disordered" evidence="1">
    <location>
        <begin position="1"/>
        <end position="40"/>
    </location>
</feature>
<proteinExistence type="predicted"/>
<keyword evidence="3" id="KW-1185">Reference proteome</keyword>
<protein>
    <submittedName>
        <fullName evidence="2">Uncharacterized protein</fullName>
    </submittedName>
</protein>